<feature type="domain" description="Methyl-accepting transducer" evidence="6">
    <location>
        <begin position="393"/>
        <end position="608"/>
    </location>
</feature>
<reference evidence="9" key="1">
    <citation type="journal article" date="2010" name="Stand. Genomic Sci.">
        <title>Complete genome sequence of Sulfurimonas autotrophica type strain (OK10).</title>
        <authorList>
            <person name="Sikorski J."/>
            <person name="Munk C."/>
            <person name="Lapidus A."/>
            <person name="Djao O."/>
            <person name="Lucas S."/>
            <person name="Glavina Del Rio T."/>
            <person name="Nolan M."/>
            <person name="Tice H."/>
            <person name="Han C."/>
            <person name="Cheng J."/>
            <person name="Tapia R."/>
            <person name="Goodwin L."/>
            <person name="Pitluck S."/>
            <person name="Liolios K."/>
            <person name="Ivanova N."/>
            <person name="Mavromatis K."/>
            <person name="Mikhailova N."/>
            <person name="Pati A."/>
            <person name="Sims D."/>
            <person name="Meincke L."/>
            <person name="Brettin T."/>
            <person name="Detter J."/>
            <person name="Chen A."/>
            <person name="Palaniappan K."/>
            <person name="Land M."/>
            <person name="Hauser L."/>
            <person name="Chang Y."/>
            <person name="Jeffries C."/>
            <person name="Rohde M."/>
            <person name="Lang E."/>
            <person name="Spring S."/>
            <person name="Goker M."/>
            <person name="Woyke T."/>
            <person name="Bristow J."/>
            <person name="Eisen J."/>
            <person name="Markowitz V."/>
            <person name="Hugenholtz P."/>
            <person name="Kyrpides N."/>
            <person name="Klenk H."/>
        </authorList>
    </citation>
    <scope>NUCLEOTIDE SEQUENCE [LARGE SCALE GENOMIC DNA]</scope>
    <source>
        <strain evidence="9">ATCC BAA-671 / DSM 16294 / JCM 11897 / OK10</strain>
    </source>
</reference>
<sequence length="662" mass="70753">MATEKTKTKNKKKGNAMAKISNTDMELLTSTLEQLSKGDFNVDLNLEGKHTSVLSKYINDIANNLTQLQDSSLDVADAVKNGTLDQRIDLRKLEGGYAEIANSFNSTLDIINGANRDIQTALNGLAKGDFSVQVASNYSGDYAQMKNAVNDLANSLESLISDSNIVNEVVSRGELNITLDTTKHQGDFATIIEGMNTFLKIVNDAFADTIYGLNALQNGQFDARITTEYQGDFDVVKQAANDTAAKLQELLTNYEEGYSEIEKGNVKARVTTEGMSGDYLKLTAVVNDTLEVVDKAFADTIYGLNALQNGNLSERITTEYQGDFDAVKQAANTTATVLQELFNEAGDVLEGMANGDMTVRIEKEFVGDYTLIKTATNSMAEKLQTIVSRVNSGVTEISAASTQVSASSQSLSQGATEQASSLEETSAALEEMSGSVAESAKNAQKTNDLANEASSMSIEGGEAVSKTVSAMQTISEKIGIIEDIVYQTNLLALNAAIEAARAGEHGKGFAVVAAEVRKLAKRSQIAAQEISSITTDSVKISERAGELISSVVPKIEETATLIKDIANSAKEQDIGLGQISTAMSQLDQVTQTNAASAQEMASASEELNSQASSLAQMMSFFTVNEGDMFSKPVPLAHSPHNTSAPQVASPSNGLDLRDFDRY</sequence>
<dbReference type="AlphaFoldDB" id="E0US04"/>
<dbReference type="PROSITE" id="PS50111">
    <property type="entry name" value="CHEMOTAXIS_TRANSDUC_2"/>
    <property type="match status" value="1"/>
</dbReference>
<dbReference type="InterPro" id="IPR004090">
    <property type="entry name" value="Chemotax_Me-accpt_rcpt"/>
</dbReference>
<evidence type="ECO:0000256" key="5">
    <source>
        <dbReference type="SAM" id="MobiDB-lite"/>
    </source>
</evidence>
<evidence type="ECO:0000259" key="6">
    <source>
        <dbReference type="PROSITE" id="PS50111"/>
    </source>
</evidence>
<dbReference type="Pfam" id="PF18947">
    <property type="entry name" value="HAMP_2"/>
    <property type="match status" value="4"/>
</dbReference>
<feature type="compositionally biased region" description="Low complexity" evidence="5">
    <location>
        <begin position="405"/>
        <end position="433"/>
    </location>
</feature>
<proteinExistence type="inferred from homology"/>
<dbReference type="PANTHER" id="PTHR43531:SF11">
    <property type="entry name" value="METHYL-ACCEPTING CHEMOTAXIS PROTEIN 3"/>
    <property type="match status" value="1"/>
</dbReference>
<organism evidence="8 9">
    <name type="scientific">Sulfurimonas autotrophica (strain ATCC BAA-671 / DSM 16294 / JCM 11897 / OK10)</name>
    <dbReference type="NCBI Taxonomy" id="563040"/>
    <lineage>
        <taxon>Bacteria</taxon>
        <taxon>Pseudomonadati</taxon>
        <taxon>Campylobacterota</taxon>
        <taxon>Epsilonproteobacteria</taxon>
        <taxon>Campylobacterales</taxon>
        <taxon>Sulfurimonadaceae</taxon>
        <taxon>Sulfurimonas</taxon>
    </lineage>
</organism>
<evidence type="ECO:0000313" key="8">
    <source>
        <dbReference type="EMBL" id="ADN09027.1"/>
    </source>
</evidence>
<keyword evidence="2" id="KW-0145">Chemotaxis</keyword>
<feature type="region of interest" description="Disordered" evidence="5">
    <location>
        <begin position="405"/>
        <end position="456"/>
    </location>
</feature>
<dbReference type="InterPro" id="IPR003660">
    <property type="entry name" value="HAMP_dom"/>
</dbReference>
<accession>E0US04</accession>
<dbReference type="PROSITE" id="PS50885">
    <property type="entry name" value="HAMP"/>
    <property type="match status" value="2"/>
</dbReference>
<dbReference type="CDD" id="cd11386">
    <property type="entry name" value="MCP_signal"/>
    <property type="match status" value="1"/>
</dbReference>
<dbReference type="SMART" id="SM00283">
    <property type="entry name" value="MA"/>
    <property type="match status" value="1"/>
</dbReference>
<dbReference type="GO" id="GO:0006935">
    <property type="term" value="P:chemotaxis"/>
    <property type="evidence" value="ECO:0007669"/>
    <property type="project" value="UniProtKB-KW"/>
</dbReference>
<dbReference type="EMBL" id="CP002205">
    <property type="protein sequence ID" value="ADN09027.1"/>
    <property type="molecule type" value="Genomic_DNA"/>
</dbReference>
<dbReference type="GO" id="GO:0004888">
    <property type="term" value="F:transmembrane signaling receptor activity"/>
    <property type="evidence" value="ECO:0007669"/>
    <property type="project" value="InterPro"/>
</dbReference>
<evidence type="ECO:0000256" key="1">
    <source>
        <dbReference type="ARBA" id="ARBA00004370"/>
    </source>
</evidence>
<dbReference type="SUPFAM" id="SSF58104">
    <property type="entry name" value="Methyl-accepting chemotaxis protein (MCP) signaling domain"/>
    <property type="match status" value="1"/>
</dbReference>
<dbReference type="HOGENOM" id="CLU_000445_107_20_7"/>
<dbReference type="eggNOG" id="COG0840">
    <property type="taxonomic scope" value="Bacteria"/>
</dbReference>
<dbReference type="KEGG" id="sua:Saut_0978"/>
<evidence type="ECO:0000313" key="9">
    <source>
        <dbReference type="Proteomes" id="UP000007803"/>
    </source>
</evidence>
<protein>
    <submittedName>
        <fullName evidence="8">Methyl-accepting chemotaxis sensory transducer</fullName>
    </submittedName>
</protein>
<dbReference type="FunFam" id="1.10.287.950:FF:000001">
    <property type="entry name" value="Methyl-accepting chemotaxis sensory transducer"/>
    <property type="match status" value="1"/>
</dbReference>
<dbReference type="SMART" id="SM00304">
    <property type="entry name" value="HAMP"/>
    <property type="match status" value="4"/>
</dbReference>
<dbReference type="PANTHER" id="PTHR43531">
    <property type="entry name" value="PROTEIN ICFG"/>
    <property type="match status" value="1"/>
</dbReference>
<feature type="compositionally biased region" description="Polar residues" evidence="5">
    <location>
        <begin position="441"/>
        <end position="456"/>
    </location>
</feature>
<comment type="subcellular location">
    <subcellularLocation>
        <location evidence="1">Membrane</location>
    </subcellularLocation>
</comment>
<dbReference type="Gene3D" id="1.10.287.950">
    <property type="entry name" value="Methyl-accepting chemotaxis protein"/>
    <property type="match status" value="1"/>
</dbReference>
<dbReference type="GO" id="GO:0005886">
    <property type="term" value="C:plasma membrane"/>
    <property type="evidence" value="ECO:0007669"/>
    <property type="project" value="TreeGrafter"/>
</dbReference>
<dbReference type="InterPro" id="IPR004089">
    <property type="entry name" value="MCPsignal_dom"/>
</dbReference>
<gene>
    <name evidence="8" type="ordered locus">Saut_0978</name>
</gene>
<feature type="domain" description="HAMP" evidence="7">
    <location>
        <begin position="116"/>
        <end position="161"/>
    </location>
</feature>
<dbReference type="InterPro" id="IPR051310">
    <property type="entry name" value="MCP_chemotaxis"/>
</dbReference>
<dbReference type="Gene3D" id="1.20.120.1530">
    <property type="match status" value="2"/>
</dbReference>
<dbReference type="Pfam" id="PF00015">
    <property type="entry name" value="MCPsignal"/>
    <property type="match status" value="1"/>
</dbReference>
<keyword evidence="4" id="KW-0807">Transducer</keyword>
<comment type="similarity">
    <text evidence="3">Belongs to the methyl-accepting chemotaxis (MCP) protein family.</text>
</comment>
<evidence type="ECO:0000259" key="7">
    <source>
        <dbReference type="PROSITE" id="PS50885"/>
    </source>
</evidence>
<keyword evidence="9" id="KW-1185">Reference proteome</keyword>
<dbReference type="Proteomes" id="UP000007803">
    <property type="component" value="Chromosome"/>
</dbReference>
<dbReference type="RefSeq" id="WP_013326783.1">
    <property type="nucleotide sequence ID" value="NC_014506.1"/>
</dbReference>
<dbReference type="PRINTS" id="PR00260">
    <property type="entry name" value="CHEMTRNSDUCR"/>
</dbReference>
<feature type="compositionally biased region" description="Polar residues" evidence="5">
    <location>
        <begin position="639"/>
        <end position="652"/>
    </location>
</feature>
<dbReference type="STRING" id="563040.Saut_0978"/>
<name>E0US04_SULAO</name>
<evidence type="ECO:0000256" key="4">
    <source>
        <dbReference type="PROSITE-ProRule" id="PRU00284"/>
    </source>
</evidence>
<dbReference type="GO" id="GO:0007165">
    <property type="term" value="P:signal transduction"/>
    <property type="evidence" value="ECO:0007669"/>
    <property type="project" value="UniProtKB-KW"/>
</dbReference>
<feature type="region of interest" description="Disordered" evidence="5">
    <location>
        <begin position="632"/>
        <end position="662"/>
    </location>
</feature>
<feature type="domain" description="HAMP" evidence="7">
    <location>
        <begin position="343"/>
        <end position="388"/>
    </location>
</feature>
<evidence type="ECO:0000256" key="2">
    <source>
        <dbReference type="ARBA" id="ARBA00022500"/>
    </source>
</evidence>
<evidence type="ECO:0000256" key="3">
    <source>
        <dbReference type="ARBA" id="ARBA00029447"/>
    </source>
</evidence>